<reference evidence="2 3" key="1">
    <citation type="submission" date="2020-07" db="EMBL/GenBank/DDBJ databases">
        <title>Sequencing the genomes of 1000 actinobacteria strains.</title>
        <authorList>
            <person name="Klenk H.-P."/>
        </authorList>
    </citation>
    <scope>NUCLEOTIDE SEQUENCE [LARGE SCALE GENOMIC DNA]</scope>
    <source>
        <strain evidence="2 3">DSM 102047</strain>
    </source>
</reference>
<sequence>MQTKIAANASAFRRWLAKSEETLGNHSDRLNAINIFPVADGDTGTNLYLTMRAANRAAQQNESSDLGVLLSAAAQAAMEEARGNSGTLIAVFLAAMAEPLQGATRLSAPLLAAALRRAQIRSWSALSDPIQGTMLSVLEAAAEGAVTADDALGGDDSNHALSVALDATVAAALEGVVRTEQQLSELQRAQVVDAGGVGLLLVLDNLRAVILHQELQANLLDGLAGYDVHKTHIHQSMSVIEGVEVMCTIALSPLDAANLRMKLDELGNSVIMSPMAQEGEQEIYRWRVHVHADEPDATLTAIRALGEPMNVTVAELRAATHDHADG</sequence>
<dbReference type="PANTHER" id="PTHR33434:SF4">
    <property type="entry name" value="PHOSPHATASE PROTEIN"/>
    <property type="match status" value="1"/>
</dbReference>
<dbReference type="SUPFAM" id="SSF101473">
    <property type="entry name" value="DhaL-like"/>
    <property type="match status" value="1"/>
</dbReference>
<dbReference type="PANTHER" id="PTHR33434">
    <property type="entry name" value="DEGV DOMAIN-CONTAINING PROTEIN DR_1986-RELATED"/>
    <property type="match status" value="1"/>
</dbReference>
<dbReference type="InterPro" id="IPR050270">
    <property type="entry name" value="DegV_domain_contain"/>
</dbReference>
<dbReference type="Gene3D" id="1.25.40.340">
    <property type="match status" value="1"/>
</dbReference>
<evidence type="ECO:0000259" key="1">
    <source>
        <dbReference type="PROSITE" id="PS51480"/>
    </source>
</evidence>
<dbReference type="Pfam" id="PF02734">
    <property type="entry name" value="Dak2"/>
    <property type="match status" value="1"/>
</dbReference>
<dbReference type="InterPro" id="IPR004007">
    <property type="entry name" value="DhaL_dom"/>
</dbReference>
<dbReference type="InterPro" id="IPR048394">
    <property type="entry name" value="FakA-like_M"/>
</dbReference>
<evidence type="ECO:0000313" key="3">
    <source>
        <dbReference type="Proteomes" id="UP000521748"/>
    </source>
</evidence>
<dbReference type="Proteomes" id="UP000521748">
    <property type="component" value="Unassembled WGS sequence"/>
</dbReference>
<dbReference type="RefSeq" id="WP_179388373.1">
    <property type="nucleotide sequence ID" value="NZ_JACBYQ010000001.1"/>
</dbReference>
<evidence type="ECO:0000313" key="2">
    <source>
        <dbReference type="EMBL" id="NYE94636.1"/>
    </source>
</evidence>
<dbReference type="SMART" id="SM01120">
    <property type="entry name" value="Dak2"/>
    <property type="match status" value="1"/>
</dbReference>
<name>A0A7Y9LS78_9MICC</name>
<dbReference type="GO" id="GO:0006071">
    <property type="term" value="P:glycerol metabolic process"/>
    <property type="evidence" value="ECO:0007669"/>
    <property type="project" value="InterPro"/>
</dbReference>
<dbReference type="EMBL" id="JACBYQ010000001">
    <property type="protein sequence ID" value="NYE94636.1"/>
    <property type="molecule type" value="Genomic_DNA"/>
</dbReference>
<dbReference type="InterPro" id="IPR036117">
    <property type="entry name" value="DhaL_dom_sf"/>
</dbReference>
<proteinExistence type="predicted"/>
<dbReference type="AlphaFoldDB" id="A0A7Y9LS78"/>
<protein>
    <recommendedName>
        <fullName evidence="1">DhaL domain-containing protein</fullName>
    </recommendedName>
</protein>
<comment type="caution">
    <text evidence="2">The sequence shown here is derived from an EMBL/GenBank/DDBJ whole genome shotgun (WGS) entry which is preliminary data.</text>
</comment>
<dbReference type="Pfam" id="PF21645">
    <property type="entry name" value="FakA-like_M"/>
    <property type="match status" value="1"/>
</dbReference>
<dbReference type="PROSITE" id="PS51480">
    <property type="entry name" value="DHAL"/>
    <property type="match status" value="1"/>
</dbReference>
<organism evidence="2 3">
    <name type="scientific">Psychromicrobium silvestre</name>
    <dbReference type="NCBI Taxonomy" id="1645614"/>
    <lineage>
        <taxon>Bacteria</taxon>
        <taxon>Bacillati</taxon>
        <taxon>Actinomycetota</taxon>
        <taxon>Actinomycetes</taxon>
        <taxon>Micrococcales</taxon>
        <taxon>Micrococcaceae</taxon>
        <taxon>Psychromicrobium</taxon>
    </lineage>
</organism>
<gene>
    <name evidence="2" type="ORF">FHU41_000857</name>
</gene>
<keyword evidence="3" id="KW-1185">Reference proteome</keyword>
<dbReference type="GO" id="GO:0004371">
    <property type="term" value="F:glycerone kinase activity"/>
    <property type="evidence" value="ECO:0007669"/>
    <property type="project" value="InterPro"/>
</dbReference>
<accession>A0A7Y9LS78</accession>
<feature type="domain" description="DhaL" evidence="1">
    <location>
        <begin position="10"/>
        <end position="208"/>
    </location>
</feature>